<dbReference type="STRING" id="97359.A0A550CNW4"/>
<dbReference type="AlphaFoldDB" id="A0A550CNW4"/>
<evidence type="ECO:0000256" key="2">
    <source>
        <dbReference type="ARBA" id="ARBA00022771"/>
    </source>
</evidence>
<reference evidence="6 7" key="1">
    <citation type="journal article" date="2019" name="New Phytol.">
        <title>Comparative genomics reveals unique wood-decay strategies and fruiting body development in the Schizophyllaceae.</title>
        <authorList>
            <person name="Almasi E."/>
            <person name="Sahu N."/>
            <person name="Krizsan K."/>
            <person name="Balint B."/>
            <person name="Kovacs G.M."/>
            <person name="Kiss B."/>
            <person name="Cseklye J."/>
            <person name="Drula E."/>
            <person name="Henrissat B."/>
            <person name="Nagy I."/>
            <person name="Chovatia M."/>
            <person name="Adam C."/>
            <person name="LaButti K."/>
            <person name="Lipzen A."/>
            <person name="Riley R."/>
            <person name="Grigoriev I.V."/>
            <person name="Nagy L.G."/>
        </authorList>
    </citation>
    <scope>NUCLEOTIDE SEQUENCE [LARGE SCALE GENOMIC DNA]</scope>
    <source>
        <strain evidence="6 7">NL-1724</strain>
    </source>
</reference>
<evidence type="ECO:0000256" key="1">
    <source>
        <dbReference type="ARBA" id="ARBA00022723"/>
    </source>
</evidence>
<evidence type="ECO:0000313" key="6">
    <source>
        <dbReference type="EMBL" id="TRM66496.1"/>
    </source>
</evidence>
<evidence type="ECO:0000256" key="3">
    <source>
        <dbReference type="ARBA" id="ARBA00022833"/>
    </source>
</evidence>
<dbReference type="OrthoDB" id="3007465at2759"/>
<keyword evidence="1" id="KW-0479">Metal-binding</keyword>
<dbReference type="Pfam" id="PF01753">
    <property type="entry name" value="zf-MYND"/>
    <property type="match status" value="1"/>
</dbReference>
<organism evidence="6 7">
    <name type="scientific">Schizophyllum amplum</name>
    <dbReference type="NCBI Taxonomy" id="97359"/>
    <lineage>
        <taxon>Eukaryota</taxon>
        <taxon>Fungi</taxon>
        <taxon>Dikarya</taxon>
        <taxon>Basidiomycota</taxon>
        <taxon>Agaricomycotina</taxon>
        <taxon>Agaricomycetes</taxon>
        <taxon>Agaricomycetidae</taxon>
        <taxon>Agaricales</taxon>
        <taxon>Schizophyllaceae</taxon>
        <taxon>Schizophyllum</taxon>
    </lineage>
</organism>
<dbReference type="PROSITE" id="PS50865">
    <property type="entry name" value="ZF_MYND_2"/>
    <property type="match status" value="1"/>
</dbReference>
<evidence type="ECO:0000256" key="4">
    <source>
        <dbReference type="PROSITE-ProRule" id="PRU00134"/>
    </source>
</evidence>
<dbReference type="Proteomes" id="UP000320762">
    <property type="component" value="Unassembled WGS sequence"/>
</dbReference>
<keyword evidence="3" id="KW-0862">Zinc</keyword>
<proteinExistence type="predicted"/>
<feature type="domain" description="MYND-type" evidence="5">
    <location>
        <begin position="419"/>
        <end position="460"/>
    </location>
</feature>
<dbReference type="GO" id="GO:0008270">
    <property type="term" value="F:zinc ion binding"/>
    <property type="evidence" value="ECO:0007669"/>
    <property type="project" value="UniProtKB-KW"/>
</dbReference>
<evidence type="ECO:0000313" key="7">
    <source>
        <dbReference type="Proteomes" id="UP000320762"/>
    </source>
</evidence>
<name>A0A550CNW4_9AGAR</name>
<sequence length="594" mass="67521">MQEIARLHAELKAMVENESSTARQRAFSKAKTILARNRAFSLMQNEPPEPNQGDARDNAMVCITVTTFGTLALWFEVASRPEYASLAKNLPVPLDLLLRWVDFVHPIHGRTTQPKYLTGNHEQVITCVGALLLSMARKKVVPFVRVAGASAHDVHLILDLWLHYPRHMADAESGHSETSGTLLLTMIEMVEGLVNDEVRYTAFVSGLRRAGQRRGDHGRHVLRSIAEQTVFLQNFSMPSLEWRWVWELHFKVAALVTQLPFFYGVRIPRQVFRRIFGGVRYCLEYGEDADGDSEMEHAVESAANFLTGLLTNTNQSISLARAIEVGLYGLVEDVKHVYGSDTPYVGYIENHLLNGLSIFTVLRAFFRQYGSSFLLDDLCDEDEEGLSDNFLKFRYSFRIQWRTYTYLTETRPWKRLIACSNTHSDAQHELEVRPCPCGEAFYCSRRCQRAHWHAEHRAVCCHTNGLWGLQGERCYASRIVLFSKTFIGAINLNDALFLIITANRIITGKRAEIESLNPTSGQRRWILVDMTDARPEDFASRCTFGLWDRIKDKISEDGRNDDGAKPPLILDAAVKFRIAGLDVEHALPSLRRVD</sequence>
<evidence type="ECO:0000259" key="5">
    <source>
        <dbReference type="PROSITE" id="PS50865"/>
    </source>
</evidence>
<dbReference type="SUPFAM" id="SSF144232">
    <property type="entry name" value="HIT/MYND zinc finger-like"/>
    <property type="match status" value="1"/>
</dbReference>
<gene>
    <name evidence="6" type="ORF">BD626DRAFT_397389</name>
</gene>
<dbReference type="InterPro" id="IPR002893">
    <property type="entry name" value="Znf_MYND"/>
</dbReference>
<accession>A0A550CNW4</accession>
<protein>
    <recommendedName>
        <fullName evidence="5">MYND-type domain-containing protein</fullName>
    </recommendedName>
</protein>
<comment type="caution">
    <text evidence="6">The sequence shown here is derived from an EMBL/GenBank/DDBJ whole genome shotgun (WGS) entry which is preliminary data.</text>
</comment>
<dbReference type="EMBL" id="VDMD01000003">
    <property type="protein sequence ID" value="TRM66496.1"/>
    <property type="molecule type" value="Genomic_DNA"/>
</dbReference>
<keyword evidence="7" id="KW-1185">Reference proteome</keyword>
<keyword evidence="2 4" id="KW-0863">Zinc-finger</keyword>